<evidence type="ECO:0000256" key="5">
    <source>
        <dbReference type="ARBA" id="ARBA00023136"/>
    </source>
</evidence>
<feature type="domain" description="Threonine/Serine exporter ThrE" evidence="9">
    <location>
        <begin position="279"/>
        <end position="404"/>
    </location>
</feature>
<dbReference type="PANTHER" id="PTHR34390:SF2">
    <property type="entry name" value="SUCCINATE TRANSPORTER SUBUNIT YJJP-RELATED"/>
    <property type="match status" value="1"/>
</dbReference>
<name>A0ABS6IGF4_9HYPH</name>
<dbReference type="Pfam" id="PF12821">
    <property type="entry name" value="ThrE_2"/>
    <property type="match status" value="1"/>
</dbReference>
<dbReference type="InterPro" id="IPR050539">
    <property type="entry name" value="ThrE_Dicarb/AminoAcid_Exp"/>
</dbReference>
<keyword evidence="11" id="KW-1185">Reference proteome</keyword>
<evidence type="ECO:0000256" key="7">
    <source>
        <dbReference type="SAM" id="Phobius"/>
    </source>
</evidence>
<comment type="similarity">
    <text evidence="6">Belongs to the ThrE exporter (TC 2.A.79) family.</text>
</comment>
<dbReference type="InterPro" id="IPR010619">
    <property type="entry name" value="ThrE-like_N"/>
</dbReference>
<evidence type="ECO:0000259" key="9">
    <source>
        <dbReference type="Pfam" id="PF12821"/>
    </source>
</evidence>
<evidence type="ECO:0000259" key="8">
    <source>
        <dbReference type="Pfam" id="PF06738"/>
    </source>
</evidence>
<feature type="domain" description="Threonine/serine exporter-like N-terminal" evidence="8">
    <location>
        <begin position="13"/>
        <end position="254"/>
    </location>
</feature>
<evidence type="ECO:0000256" key="3">
    <source>
        <dbReference type="ARBA" id="ARBA00022692"/>
    </source>
</evidence>
<evidence type="ECO:0000313" key="11">
    <source>
        <dbReference type="Proteomes" id="UP000727907"/>
    </source>
</evidence>
<feature type="transmembrane region" description="Helical" evidence="7">
    <location>
        <begin position="169"/>
        <end position="191"/>
    </location>
</feature>
<keyword evidence="5 7" id="KW-0472">Membrane</keyword>
<accession>A0ABS6IGF4</accession>
<organism evidence="10 11">
    <name type="scientific">Reyranella humidisoli</name>
    <dbReference type="NCBI Taxonomy" id="2849149"/>
    <lineage>
        <taxon>Bacteria</taxon>
        <taxon>Pseudomonadati</taxon>
        <taxon>Pseudomonadota</taxon>
        <taxon>Alphaproteobacteria</taxon>
        <taxon>Hyphomicrobiales</taxon>
        <taxon>Reyranellaceae</taxon>
        <taxon>Reyranella</taxon>
    </lineage>
</organism>
<dbReference type="EMBL" id="JAHOPB010000001">
    <property type="protein sequence ID" value="MBU8873671.1"/>
    <property type="molecule type" value="Genomic_DNA"/>
</dbReference>
<keyword evidence="3 7" id="KW-0812">Transmembrane</keyword>
<feature type="transmembrane region" description="Helical" evidence="7">
    <location>
        <begin position="380"/>
        <end position="401"/>
    </location>
</feature>
<protein>
    <submittedName>
        <fullName evidence="10">Threonine/serine exporter family protein</fullName>
    </submittedName>
</protein>
<feature type="transmembrane region" description="Helical" evidence="7">
    <location>
        <begin position="323"/>
        <end position="341"/>
    </location>
</feature>
<feature type="transmembrane region" description="Helical" evidence="7">
    <location>
        <begin position="275"/>
        <end position="293"/>
    </location>
</feature>
<feature type="transmembrane region" description="Helical" evidence="7">
    <location>
        <begin position="235"/>
        <end position="255"/>
    </location>
</feature>
<evidence type="ECO:0000313" key="10">
    <source>
        <dbReference type="EMBL" id="MBU8873671.1"/>
    </source>
</evidence>
<dbReference type="RefSeq" id="WP_216958029.1">
    <property type="nucleotide sequence ID" value="NZ_JAHOPB010000001.1"/>
</dbReference>
<comment type="subcellular location">
    <subcellularLocation>
        <location evidence="1">Cell membrane</location>
        <topology evidence="1">Multi-pass membrane protein</topology>
    </subcellularLocation>
</comment>
<keyword evidence="4 7" id="KW-1133">Transmembrane helix</keyword>
<dbReference type="PANTHER" id="PTHR34390">
    <property type="entry name" value="UPF0442 PROTEIN YJJB-RELATED"/>
    <property type="match status" value="1"/>
</dbReference>
<dbReference type="Proteomes" id="UP000727907">
    <property type="component" value="Unassembled WGS sequence"/>
</dbReference>
<feature type="transmembrane region" description="Helical" evidence="7">
    <location>
        <begin position="197"/>
        <end position="223"/>
    </location>
</feature>
<evidence type="ECO:0000256" key="4">
    <source>
        <dbReference type="ARBA" id="ARBA00022989"/>
    </source>
</evidence>
<comment type="caution">
    <text evidence="10">The sequence shown here is derived from an EMBL/GenBank/DDBJ whole genome shotgun (WGS) entry which is preliminary data.</text>
</comment>
<feature type="transmembrane region" description="Helical" evidence="7">
    <location>
        <begin position="353"/>
        <end position="374"/>
    </location>
</feature>
<evidence type="ECO:0000256" key="1">
    <source>
        <dbReference type="ARBA" id="ARBA00004651"/>
    </source>
</evidence>
<proteinExistence type="inferred from homology"/>
<dbReference type="Pfam" id="PF06738">
    <property type="entry name" value="ThrE"/>
    <property type="match status" value="1"/>
</dbReference>
<dbReference type="InterPro" id="IPR024528">
    <property type="entry name" value="ThrE_2"/>
</dbReference>
<evidence type="ECO:0000256" key="2">
    <source>
        <dbReference type="ARBA" id="ARBA00022475"/>
    </source>
</evidence>
<sequence length="415" mass="42668">MADSRAQLTETLDVLLRFGALMLRAGDTAFRVREAMARLAGNMGIENLSLQVTLDAMSATIRRQGETATLTCDVGAPGINAARIGALERLAEASTPGLTPDALGQALDRIERGSPLHALPTVAIAIGLASGAFSYLNGGDLLATGAAVVAGAVGQAGRGLMFRHQLNQYAVTAVCAVIASGLYCLIVFGLAGRGFSAPLAVGFISSALFLVPGFPLVASLLDLVQHQTLAGVARLFYAIMILLAAAFGLSAVAAVAGLTDVSAPAAAVGPDAMTVVWRAVASFAGGCGFALLYNSPLRTVLTVGLLSLIGNELRLALHDLGLILPAATFVGALVVGLLASLGKHWLHEPRICFTVPGIIIMTPGILAFRTIVLLNDGNVLAAIEAGAGCCFIVGGMALGLATARFMSERRWIVER</sequence>
<feature type="transmembrane region" description="Helical" evidence="7">
    <location>
        <begin position="116"/>
        <end position="135"/>
    </location>
</feature>
<gene>
    <name evidence="10" type="ORF">KQ910_07840</name>
</gene>
<reference evidence="10 11" key="1">
    <citation type="submission" date="2021-06" db="EMBL/GenBank/DDBJ databases">
        <authorList>
            <person name="Lee D.H."/>
        </authorList>
    </citation>
    <scope>NUCLEOTIDE SEQUENCE [LARGE SCALE GENOMIC DNA]</scope>
    <source>
        <strain evidence="10 11">MMS21-HV4-11</strain>
    </source>
</reference>
<keyword evidence="2" id="KW-1003">Cell membrane</keyword>
<evidence type="ECO:0000256" key="6">
    <source>
        <dbReference type="ARBA" id="ARBA00034125"/>
    </source>
</evidence>